<feature type="region of interest" description="Disordered" evidence="2">
    <location>
        <begin position="1964"/>
        <end position="2012"/>
    </location>
</feature>
<feature type="compositionally biased region" description="Basic and acidic residues" evidence="2">
    <location>
        <begin position="1374"/>
        <end position="1395"/>
    </location>
</feature>
<feature type="compositionally biased region" description="Polar residues" evidence="2">
    <location>
        <begin position="340"/>
        <end position="350"/>
    </location>
</feature>
<feature type="compositionally biased region" description="Low complexity" evidence="2">
    <location>
        <begin position="742"/>
        <end position="761"/>
    </location>
</feature>
<feature type="compositionally biased region" description="Low complexity" evidence="2">
    <location>
        <begin position="681"/>
        <end position="694"/>
    </location>
</feature>
<accession>A0A8H6XF34</accession>
<feature type="region of interest" description="Disordered" evidence="2">
    <location>
        <begin position="330"/>
        <end position="365"/>
    </location>
</feature>
<evidence type="ECO:0000313" key="3">
    <source>
        <dbReference type="EMBL" id="KAF7339245.1"/>
    </source>
</evidence>
<feature type="compositionally biased region" description="Basic and acidic residues" evidence="2">
    <location>
        <begin position="411"/>
        <end position="420"/>
    </location>
</feature>
<feature type="compositionally biased region" description="Polar residues" evidence="2">
    <location>
        <begin position="20"/>
        <end position="30"/>
    </location>
</feature>
<feature type="compositionally biased region" description="Low complexity" evidence="2">
    <location>
        <begin position="816"/>
        <end position="826"/>
    </location>
</feature>
<organism evidence="3 4">
    <name type="scientific">Mycena venus</name>
    <dbReference type="NCBI Taxonomy" id="2733690"/>
    <lineage>
        <taxon>Eukaryota</taxon>
        <taxon>Fungi</taxon>
        <taxon>Dikarya</taxon>
        <taxon>Basidiomycota</taxon>
        <taxon>Agaricomycotina</taxon>
        <taxon>Agaricomycetes</taxon>
        <taxon>Agaricomycetidae</taxon>
        <taxon>Agaricales</taxon>
        <taxon>Marasmiineae</taxon>
        <taxon>Mycenaceae</taxon>
        <taxon>Mycena</taxon>
    </lineage>
</organism>
<feature type="region of interest" description="Disordered" evidence="2">
    <location>
        <begin position="101"/>
        <end position="123"/>
    </location>
</feature>
<dbReference type="PANTHER" id="PTHR13037">
    <property type="entry name" value="FORMIN"/>
    <property type="match status" value="1"/>
</dbReference>
<feature type="region of interest" description="Disordered" evidence="2">
    <location>
        <begin position="984"/>
        <end position="1120"/>
    </location>
</feature>
<dbReference type="OrthoDB" id="2563277at2759"/>
<feature type="region of interest" description="Disordered" evidence="2">
    <location>
        <begin position="681"/>
        <end position="884"/>
    </location>
</feature>
<feature type="compositionally biased region" description="Polar residues" evidence="2">
    <location>
        <begin position="1975"/>
        <end position="1987"/>
    </location>
</feature>
<evidence type="ECO:0000313" key="4">
    <source>
        <dbReference type="Proteomes" id="UP000620124"/>
    </source>
</evidence>
<feature type="compositionally biased region" description="Polar residues" evidence="2">
    <location>
        <begin position="1996"/>
        <end position="2012"/>
    </location>
</feature>
<feature type="region of interest" description="Disordered" evidence="2">
    <location>
        <begin position="1894"/>
        <end position="1936"/>
    </location>
</feature>
<keyword evidence="4" id="KW-1185">Reference proteome</keyword>
<feature type="compositionally biased region" description="Low complexity" evidence="2">
    <location>
        <begin position="1926"/>
        <end position="1936"/>
    </location>
</feature>
<feature type="compositionally biased region" description="Low complexity" evidence="2">
    <location>
        <begin position="1036"/>
        <end position="1048"/>
    </location>
</feature>
<feature type="region of interest" description="Disordered" evidence="2">
    <location>
        <begin position="1346"/>
        <end position="1422"/>
    </location>
</feature>
<gene>
    <name evidence="3" type="ORF">MVEN_02002300</name>
</gene>
<feature type="compositionally biased region" description="Low complexity" evidence="2">
    <location>
        <begin position="2220"/>
        <end position="2229"/>
    </location>
</feature>
<proteinExistence type="predicted"/>
<feature type="compositionally biased region" description="Basic and acidic residues" evidence="2">
    <location>
        <begin position="763"/>
        <end position="804"/>
    </location>
</feature>
<feature type="compositionally biased region" description="Low complexity" evidence="2">
    <location>
        <begin position="1899"/>
        <end position="1917"/>
    </location>
</feature>
<feature type="region of interest" description="Disordered" evidence="2">
    <location>
        <begin position="482"/>
        <end position="531"/>
    </location>
</feature>
<keyword evidence="1" id="KW-0945">Host-virus interaction</keyword>
<reference evidence="3" key="1">
    <citation type="submission" date="2020-05" db="EMBL/GenBank/DDBJ databases">
        <title>Mycena genomes resolve the evolution of fungal bioluminescence.</title>
        <authorList>
            <person name="Tsai I.J."/>
        </authorList>
    </citation>
    <scope>NUCLEOTIDE SEQUENCE</scope>
    <source>
        <strain evidence="3">CCC161011</strain>
    </source>
</reference>
<feature type="compositionally biased region" description="Low complexity" evidence="2">
    <location>
        <begin position="395"/>
        <end position="410"/>
    </location>
</feature>
<feature type="region of interest" description="Disordered" evidence="2">
    <location>
        <begin position="14"/>
        <end position="41"/>
    </location>
</feature>
<feature type="compositionally biased region" description="Low complexity" evidence="2">
    <location>
        <begin position="511"/>
        <end position="520"/>
    </location>
</feature>
<feature type="region of interest" description="Disordered" evidence="2">
    <location>
        <begin position="2177"/>
        <end position="2237"/>
    </location>
</feature>
<protein>
    <submittedName>
        <fullName evidence="3">Uncharacterized protein</fullName>
    </submittedName>
</protein>
<feature type="region of interest" description="Disordered" evidence="2">
    <location>
        <begin position="208"/>
        <end position="234"/>
    </location>
</feature>
<dbReference type="PANTHER" id="PTHR13037:SF24">
    <property type="entry name" value="POLYCOMB PROTEIN PCL-RELATED"/>
    <property type="match status" value="1"/>
</dbReference>
<dbReference type="EMBL" id="JACAZI010000020">
    <property type="protein sequence ID" value="KAF7339245.1"/>
    <property type="molecule type" value="Genomic_DNA"/>
</dbReference>
<feature type="region of interest" description="Disordered" evidence="2">
    <location>
        <begin position="924"/>
        <end position="962"/>
    </location>
</feature>
<feature type="compositionally biased region" description="Basic residues" evidence="2">
    <location>
        <begin position="570"/>
        <end position="580"/>
    </location>
</feature>
<feature type="compositionally biased region" description="Basic residues" evidence="2">
    <location>
        <begin position="1964"/>
        <end position="1974"/>
    </location>
</feature>
<feature type="compositionally biased region" description="Low complexity" evidence="2">
    <location>
        <begin position="1346"/>
        <end position="1358"/>
    </location>
</feature>
<evidence type="ECO:0000256" key="2">
    <source>
        <dbReference type="SAM" id="MobiDB-lite"/>
    </source>
</evidence>
<feature type="region of interest" description="Disordered" evidence="2">
    <location>
        <begin position="1279"/>
        <end position="1307"/>
    </location>
</feature>
<feature type="region of interest" description="Disordered" evidence="2">
    <location>
        <begin position="1704"/>
        <end position="1748"/>
    </location>
</feature>
<comment type="caution">
    <text evidence="3">The sequence shown here is derived from an EMBL/GenBank/DDBJ whole genome shotgun (WGS) entry which is preliminary data.</text>
</comment>
<evidence type="ECO:0000256" key="1">
    <source>
        <dbReference type="ARBA" id="ARBA00022581"/>
    </source>
</evidence>
<feature type="region of interest" description="Disordered" evidence="2">
    <location>
        <begin position="1600"/>
        <end position="1630"/>
    </location>
</feature>
<feature type="compositionally biased region" description="Basic and acidic residues" evidence="2">
    <location>
        <begin position="581"/>
        <end position="621"/>
    </location>
</feature>
<feature type="region of interest" description="Disordered" evidence="2">
    <location>
        <begin position="378"/>
        <end position="461"/>
    </location>
</feature>
<feature type="compositionally biased region" description="Low complexity" evidence="2">
    <location>
        <begin position="1285"/>
        <end position="1298"/>
    </location>
</feature>
<feature type="compositionally biased region" description="Polar residues" evidence="2">
    <location>
        <begin position="1066"/>
        <end position="1077"/>
    </location>
</feature>
<feature type="compositionally biased region" description="Low complexity" evidence="2">
    <location>
        <begin position="435"/>
        <end position="448"/>
    </location>
</feature>
<feature type="region of interest" description="Disordered" evidence="2">
    <location>
        <begin position="546"/>
        <end position="647"/>
    </location>
</feature>
<feature type="compositionally biased region" description="Basic and acidic residues" evidence="2">
    <location>
        <begin position="548"/>
        <end position="569"/>
    </location>
</feature>
<feature type="compositionally biased region" description="Basic and acidic residues" evidence="2">
    <location>
        <begin position="1731"/>
        <end position="1747"/>
    </location>
</feature>
<dbReference type="Proteomes" id="UP000620124">
    <property type="component" value="Unassembled WGS sequence"/>
</dbReference>
<name>A0A8H6XF34_9AGAR</name>
<sequence>MATVPSIRLIVPTPDASAYTDPNASTSISISPGRATSGLGKKKSALGLGRFAGQSATPYNTARGADFSDIVRRVVGGEGQGSVTGRGWEVRVDAGSSITEGSVRSTLSSRREPGTGTWGRDAGVLDENDYEAGGGGEGMVLIKKKVKSRGRVDGVFALSDVTNARPTSPALAPTGRSTTPIGIDATKDGKEAKEKWWNLTARGRKDTGSSVLKGLVRRGKSPGPSSLPPTPTELAPSQFQARGHLPQEHQIHLSGEPDCTLDMVDVPSVRGRGVLQGEYLISYLPPSQQPFPAHGQKRFNSLGASSALAPSAPAPRAEYQRSVSAGSAALLSQSQRPGLAQSQQRGQLDSSAPHRPSLDKYAHLPGASAPYATMTRAATYQQPASPRSVPPKSPTQQGFQPAFVQQQTQRQRQEGSKETRAPPFQRSASAMAFYSPSEPASSSAQSSSKSKHPPPPTEFKRSVSALGGAIVGSGILLGAPASTLGRVPTPTPLSRAPTPVPGPRSGTPTMGGLLAPPGAAAAGGGKDGKDGSIAIRAMRSVRSMARLWDGDEGGKEKEKENDGEGEGKTKKTKVKVKVKAKVKDEGGKDKEKEEKRREKEERKREKELEKREREKEKERKERGKRAPKSSGSSFEVGALGTSPVQRKRSILGLGMGLGKSSIGPGKGTGIGMGLPSALTIGRSASGGKASTASSVFVPHAPPNTISNPSGAPVDPKRLSAESAYAGHNGRRESTNSSLRPLSVLSSTGSSAGSRVSSGSSVRWAEEVVDRVRGKDRGERKEEKEREKLAKKEARESRRSSEGRRRTPLSDVFPGLSRRSSASTSAAEVGPPMLTVEEATTDGHGHGDEDEDVETYGGEYDIVSATPAKRPRPRPVSDEMMLNGGRAVKSRPRGIIEDTAADGVLTLLDAATNDLAQLITHLDLEATPGTPSPGRGPIVPRAEWQESPTGKSKTLRASDGSVSSLRPYAARVGTAAPQAMLGQQIAPWPTASPPPASSKKPSEATFKRMHRRTMTPTPEPDPAPVFHPLRLRPSRIRPPLTVTTSSSSTSPPPSSDDHHAVDMRAPSSLTFGSRSSDASVEDPATLRGLPPVFTRGHARNRSSLLPDAASPKSSQGSTLGMPLARETKRVLGMGGTMGGSDASGLFSRLGGVSPVDDTLSFLPPLPPSAPPPPSPGLPPLAPLPVISPSPPQIELPVLNIQLIDDEAHHGDIDEGALSSEEDTKRSFDFTGELQKLNESGASDRRSFVEQLEAAFQTPAKLDLRGLLCVDVPPPVPSIPVTLKADTSGSSTASSEQTSSGFQVPQSVSRLVDMKEPTIAISSDDDHSMDVDVYSASQIVNLKEPTLLPGSDSLASDDSLAPPPRPFASKPSHGQLDVKFKFGGDLPAEEKQKEKPKPKPSKKPLTLSDIIPPPSHVRSQSLSSLMEEDDSVMKSILAHAADLPHPRVDSDPSMRRMALENSRVSMVSMHSRTRSRPQSGISFTGFDSFDEVRRGFEFHNNRPAFYPPPVASNNRRVPHAKQDSVFSIASVSSYGHVTNPGAPDPFEYGLVMPSLRERPSSEDLSVSMSIHSQEDTFAFLAREPPQRQRVASDASSFYFKAPAQPSARGHRRRESNMSVSSQGGPPISFYNYNRSYGDHRLSENDTSTSGSSLAHQYAAYGATGGRAAYARHRQDSSMDSVMSDFSVARLGRPGLGERMFDTAGGQPLRAISASPPESRSDLRNRSSFDSIIDEERRSSMEDSLFEKTGHRSSMSSDSVFGYDDHHMPNGHLLPPTAFRPLSVLSFNNSTGHSPARENDTMITMLDGGHVRRRSIGSIYEASPCVRVEKRKHIAFQEDEMAPNKARIVNQPSIASTASSKFGEERFIRARQGLLVRQSLEETALVAQGEDLPAFRPAAVFTRPSPNRSRSSTITTSSSSGAETPPLSPGSVSEGSQSSIDMSQVNVILSNSTHPMSSTARDRARARARGHGHRRRYSATQTRASRSSVYETIAEERPSPSTIGSKMSESGSPTAHQGIWIAEPDAGSVDLTASGFGFDDERGIMALRRYYELRNEAEDTVTESRRIWSDTPFSLYALQAFSPPKNPEGMQALLQHSVQSFGHLPPELGPRRTTASPDQHRLSPAELHRTFATNNALQAVEVNSNVDVYMSPAVLSPKRSQIAPNVRPRVASAARRTALGWGPRKTSTKAQKENDTSMTGGVSFMMTPGESLRLSRPRPRGRPTPARAGAPTPRQPITAI</sequence>